<feature type="compositionally biased region" description="Basic and acidic residues" evidence="6">
    <location>
        <begin position="481"/>
        <end position="500"/>
    </location>
</feature>
<dbReference type="PANTHER" id="PTHR24339">
    <property type="entry name" value="HOMEOBOX PROTEIN EMX-RELATED"/>
    <property type="match status" value="1"/>
</dbReference>
<dbReference type="Gene3D" id="1.10.10.60">
    <property type="entry name" value="Homeodomain-like"/>
    <property type="match status" value="1"/>
</dbReference>
<dbReference type="SUPFAM" id="SSF46689">
    <property type="entry name" value="Homeodomain-like"/>
    <property type="match status" value="1"/>
</dbReference>
<dbReference type="InterPro" id="IPR001356">
    <property type="entry name" value="HD"/>
</dbReference>
<dbReference type="Proteomes" id="UP000050792">
    <property type="component" value="Unassembled WGS sequence"/>
</dbReference>
<dbReference type="FunFam" id="1.10.10.60:FF:000081">
    <property type="entry name" value="Empty spiracles homeobox 2"/>
    <property type="match status" value="1"/>
</dbReference>
<organism evidence="8 9">
    <name type="scientific">Schistosoma rodhaini</name>
    <dbReference type="NCBI Taxonomy" id="6188"/>
    <lineage>
        <taxon>Eukaryota</taxon>
        <taxon>Metazoa</taxon>
        <taxon>Spiralia</taxon>
        <taxon>Lophotrochozoa</taxon>
        <taxon>Platyhelminthes</taxon>
        <taxon>Trematoda</taxon>
        <taxon>Digenea</taxon>
        <taxon>Strigeidida</taxon>
        <taxon>Schistosomatoidea</taxon>
        <taxon>Schistosomatidae</taxon>
        <taxon>Schistosoma</taxon>
    </lineage>
</organism>
<dbReference type="AlphaFoldDB" id="A0AA85FHL7"/>
<evidence type="ECO:0000256" key="1">
    <source>
        <dbReference type="ARBA" id="ARBA00004123"/>
    </source>
</evidence>
<protein>
    <recommendedName>
        <fullName evidence="7">Homeobox domain-containing protein</fullName>
    </recommendedName>
</protein>
<dbReference type="PANTHER" id="PTHR24339:SF28">
    <property type="entry name" value="E5-RELATED"/>
    <property type="match status" value="1"/>
</dbReference>
<keyword evidence="4 5" id="KW-0539">Nucleus</keyword>
<evidence type="ECO:0000256" key="6">
    <source>
        <dbReference type="SAM" id="MobiDB-lite"/>
    </source>
</evidence>
<feature type="compositionally biased region" description="Low complexity" evidence="6">
    <location>
        <begin position="330"/>
        <end position="345"/>
    </location>
</feature>
<feature type="region of interest" description="Disordered" evidence="6">
    <location>
        <begin position="329"/>
        <end position="353"/>
    </location>
</feature>
<name>A0AA85FHL7_9TREM</name>
<dbReference type="Pfam" id="PF00046">
    <property type="entry name" value="Homeodomain"/>
    <property type="match status" value="1"/>
</dbReference>
<dbReference type="CDD" id="cd00086">
    <property type="entry name" value="homeodomain"/>
    <property type="match status" value="1"/>
</dbReference>
<dbReference type="InterPro" id="IPR009057">
    <property type="entry name" value="Homeodomain-like_sf"/>
</dbReference>
<dbReference type="WBParaSite" id="SRDH1_51560.1">
    <property type="protein sequence ID" value="SRDH1_51560.1"/>
    <property type="gene ID" value="SRDH1_51560"/>
</dbReference>
<keyword evidence="3 5" id="KW-0371">Homeobox</keyword>
<comment type="subcellular location">
    <subcellularLocation>
        <location evidence="1 5">Nucleus</location>
    </subcellularLocation>
</comment>
<feature type="domain" description="Homeobox" evidence="7">
    <location>
        <begin position="422"/>
        <end position="484"/>
    </location>
</feature>
<evidence type="ECO:0000313" key="9">
    <source>
        <dbReference type="WBParaSite" id="SRDH1_51560.1"/>
    </source>
</evidence>
<reference evidence="8" key="1">
    <citation type="submission" date="2022-06" db="EMBL/GenBank/DDBJ databases">
        <authorList>
            <person name="Berger JAMES D."/>
            <person name="Berger JAMES D."/>
        </authorList>
    </citation>
    <scope>NUCLEOTIDE SEQUENCE [LARGE SCALE GENOMIC DNA]</scope>
</reference>
<keyword evidence="8" id="KW-1185">Reference proteome</keyword>
<dbReference type="GO" id="GO:0000981">
    <property type="term" value="F:DNA-binding transcription factor activity, RNA polymerase II-specific"/>
    <property type="evidence" value="ECO:0007669"/>
    <property type="project" value="InterPro"/>
</dbReference>
<evidence type="ECO:0000256" key="4">
    <source>
        <dbReference type="ARBA" id="ARBA00023242"/>
    </source>
</evidence>
<evidence type="ECO:0000256" key="5">
    <source>
        <dbReference type="RuleBase" id="RU000682"/>
    </source>
</evidence>
<dbReference type="SMART" id="SM00389">
    <property type="entry name" value="HOX"/>
    <property type="match status" value="1"/>
</dbReference>
<proteinExistence type="predicted"/>
<sequence>MSGFSVADLIKPTLESLNSTEENLFTKETMKRNIDEKNSFQLINANIINNNNNDPSVMIVPLNSFEEDKNLMHRINSTRNDTIKKSRFESSKNLVSDSEITLNSLQSTSQIKLNVNNDSNIGNTNNNTDIISESSPTISAQSFNSVHNLLKEEMIIQSINETNSDASIFSGSSQKILSNDSTLLPTVISSSSALSSITNSSSFGSNTEEQLQILLKLHNLFEITSPHKSISSNINLTNLNSVDNNFNDQLFLNNILPNPTQNSLGQNNLIMSMNSYPETIVPFNSSYMMSLMMNTILNKEQLEELNSPASSTSLYQPYLNYLHHQNYLEQQQPQQKQQQQQLRHQQSTELNSQLTAVNRNRLIENFLKSRFMLDNNCGQNVFQDLNEIAKLDHSNISLTNYDNFIKNSMGRNVLITSDSRKPKRIRTAFSPAQLFQLESAFEKNHYVVGQERKDLATDLNLTETQVKVWFQNRRTKYKRLHTDGKEILSDSNSKDQKSLSDDDEDSDGNGDDNDDDEDDDELVKRDEGEDNVLIESIHQNQKNLKFENETLSKHSISESSKRINVNTFSIQNPYSFTENKQFTPSKECQQYIDHSKLNNPLGSQIINDLSEKSKINDYTKYAWNSLKQIHDNLNIDSGIERKQSSMLHSSQHLLNTVNQNLNYLQHSCR</sequence>
<reference evidence="9" key="2">
    <citation type="submission" date="2023-11" db="UniProtKB">
        <authorList>
            <consortium name="WormBaseParasite"/>
        </authorList>
    </citation>
    <scope>IDENTIFICATION</scope>
</reference>
<evidence type="ECO:0000256" key="3">
    <source>
        <dbReference type="ARBA" id="ARBA00023155"/>
    </source>
</evidence>
<evidence type="ECO:0000259" key="7">
    <source>
        <dbReference type="SMART" id="SM00389"/>
    </source>
</evidence>
<feature type="region of interest" description="Disordered" evidence="6">
    <location>
        <begin position="481"/>
        <end position="530"/>
    </location>
</feature>
<dbReference type="InterPro" id="IPR050877">
    <property type="entry name" value="EMX-VAX-Noto_Homeobox_TFs"/>
</dbReference>
<dbReference type="GO" id="GO:0000978">
    <property type="term" value="F:RNA polymerase II cis-regulatory region sequence-specific DNA binding"/>
    <property type="evidence" value="ECO:0007669"/>
    <property type="project" value="TreeGrafter"/>
</dbReference>
<accession>A0AA85FHL7</accession>
<dbReference type="PROSITE" id="PS00027">
    <property type="entry name" value="HOMEOBOX_1"/>
    <property type="match status" value="1"/>
</dbReference>
<dbReference type="InterPro" id="IPR017970">
    <property type="entry name" value="Homeobox_CS"/>
</dbReference>
<dbReference type="GO" id="GO:0005634">
    <property type="term" value="C:nucleus"/>
    <property type="evidence" value="ECO:0007669"/>
    <property type="project" value="UniProtKB-SubCell"/>
</dbReference>
<keyword evidence="2 5" id="KW-0238">DNA-binding</keyword>
<feature type="compositionally biased region" description="Acidic residues" evidence="6">
    <location>
        <begin position="501"/>
        <end position="521"/>
    </location>
</feature>
<evidence type="ECO:0000313" key="8">
    <source>
        <dbReference type="Proteomes" id="UP000050792"/>
    </source>
</evidence>
<evidence type="ECO:0000256" key="2">
    <source>
        <dbReference type="ARBA" id="ARBA00023125"/>
    </source>
</evidence>